<comment type="caution">
    <text evidence="1">The sequence shown here is derived from an EMBL/GenBank/DDBJ whole genome shotgun (WGS) entry which is preliminary data.</text>
</comment>
<gene>
    <name evidence="1" type="ORF">LTR09_011804</name>
</gene>
<proteinExistence type="predicted"/>
<organism evidence="1 2">
    <name type="scientific">Extremus antarcticus</name>
    <dbReference type="NCBI Taxonomy" id="702011"/>
    <lineage>
        <taxon>Eukaryota</taxon>
        <taxon>Fungi</taxon>
        <taxon>Dikarya</taxon>
        <taxon>Ascomycota</taxon>
        <taxon>Pezizomycotina</taxon>
        <taxon>Dothideomycetes</taxon>
        <taxon>Dothideomycetidae</taxon>
        <taxon>Mycosphaerellales</taxon>
        <taxon>Extremaceae</taxon>
        <taxon>Extremus</taxon>
    </lineage>
</organism>
<sequence length="317" mass="36420">MPNIKLPRVGQITYTGNVGEQWTNYSYNDFADKLIKDNPSVEFNQQTVDECFRCAVEKVSSITRSGGRTREHAYQLQKMTARGDRQYVSFSELSEAIPAGHSRHHATTQTYHCPGTIEHEWLKASPNTSGARQLHLRRRQILQRLKTVAVRASKSGLRNLKLAFPSLAKENNPDYVAFLKSVINLPANRKAFVHAAKEDVDAEYEAQLRRRAYLGDGQLKGYLGQIRSETAVKLWTHRQGLVGQTFERSPRYILDVESLKMPRLGRFSGSTRERWTRYSYEEFANKVVKDNADVVFTMLHMDEAFRFVDDNMPKTQE</sequence>
<dbReference type="EMBL" id="JAWDJX010000082">
    <property type="protein sequence ID" value="KAK3046721.1"/>
    <property type="molecule type" value="Genomic_DNA"/>
</dbReference>
<accession>A0AAJ0D628</accession>
<evidence type="ECO:0000313" key="2">
    <source>
        <dbReference type="Proteomes" id="UP001271007"/>
    </source>
</evidence>
<dbReference type="Proteomes" id="UP001271007">
    <property type="component" value="Unassembled WGS sequence"/>
</dbReference>
<evidence type="ECO:0000313" key="1">
    <source>
        <dbReference type="EMBL" id="KAK3046721.1"/>
    </source>
</evidence>
<name>A0AAJ0D628_9PEZI</name>
<keyword evidence="2" id="KW-1185">Reference proteome</keyword>
<reference evidence="1" key="1">
    <citation type="submission" date="2023-04" db="EMBL/GenBank/DDBJ databases">
        <title>Black Yeasts Isolated from many extreme environments.</title>
        <authorList>
            <person name="Coleine C."/>
            <person name="Stajich J.E."/>
            <person name="Selbmann L."/>
        </authorList>
    </citation>
    <scope>NUCLEOTIDE SEQUENCE</scope>
    <source>
        <strain evidence="1">CCFEE 5312</strain>
    </source>
</reference>
<dbReference type="AlphaFoldDB" id="A0AAJ0D628"/>
<protein>
    <submittedName>
        <fullName evidence="1">Uncharacterized protein</fullName>
    </submittedName>
</protein>